<dbReference type="NCBIfam" id="NF040941">
    <property type="entry name" value="GGGWT_bact"/>
    <property type="match status" value="1"/>
</dbReference>
<evidence type="ECO:0000313" key="3">
    <source>
        <dbReference type="Proteomes" id="UP000694620"/>
    </source>
</evidence>
<dbReference type="GO" id="GO:0005615">
    <property type="term" value="C:extracellular space"/>
    <property type="evidence" value="ECO:0007669"/>
    <property type="project" value="TreeGrafter"/>
</dbReference>
<dbReference type="InterPro" id="IPR014716">
    <property type="entry name" value="Fibrinogen_a/b/g_C_1"/>
</dbReference>
<dbReference type="SUPFAM" id="SSF56496">
    <property type="entry name" value="Fibrinogen C-terminal domain-like"/>
    <property type="match status" value="1"/>
</dbReference>
<dbReference type="Gene3D" id="3.90.215.10">
    <property type="entry name" value="Gamma Fibrinogen, chain A, domain 1"/>
    <property type="match status" value="1"/>
</dbReference>
<dbReference type="InterPro" id="IPR002181">
    <property type="entry name" value="Fibrinogen_a/b/g_C_dom"/>
</dbReference>
<reference evidence="2" key="3">
    <citation type="submission" date="2025-09" db="UniProtKB">
        <authorList>
            <consortium name="Ensembl"/>
        </authorList>
    </citation>
    <scope>IDENTIFICATION</scope>
</reference>
<proteinExistence type="predicted"/>
<name>A0A8C4S7D8_ERPCA</name>
<dbReference type="Ensembl" id="ENSECRT00000012364.1">
    <property type="protein sequence ID" value="ENSECRP00000012166.1"/>
    <property type="gene ID" value="ENSECRG00000008077.1"/>
</dbReference>
<dbReference type="Pfam" id="PF00147">
    <property type="entry name" value="Fibrinogen_C"/>
    <property type="match status" value="1"/>
</dbReference>
<dbReference type="AlphaFoldDB" id="A0A8C4S7D8"/>
<organism evidence="2 3">
    <name type="scientific">Erpetoichthys calabaricus</name>
    <name type="common">Rope fish</name>
    <name type="synonym">Calamoichthys calabaricus</name>
    <dbReference type="NCBI Taxonomy" id="27687"/>
    <lineage>
        <taxon>Eukaryota</taxon>
        <taxon>Metazoa</taxon>
        <taxon>Chordata</taxon>
        <taxon>Craniata</taxon>
        <taxon>Vertebrata</taxon>
        <taxon>Euteleostomi</taxon>
        <taxon>Actinopterygii</taxon>
        <taxon>Polypteriformes</taxon>
        <taxon>Polypteridae</taxon>
        <taxon>Erpetoichthys</taxon>
    </lineage>
</organism>
<keyword evidence="3" id="KW-1185">Reference proteome</keyword>
<reference evidence="2" key="2">
    <citation type="submission" date="2025-08" db="UniProtKB">
        <authorList>
            <consortium name="Ensembl"/>
        </authorList>
    </citation>
    <scope>IDENTIFICATION</scope>
</reference>
<dbReference type="InterPro" id="IPR050373">
    <property type="entry name" value="Fibrinogen_C-term_domain"/>
</dbReference>
<dbReference type="SMART" id="SM00186">
    <property type="entry name" value="FBG"/>
    <property type="match status" value="1"/>
</dbReference>
<reference evidence="2" key="1">
    <citation type="submission" date="2021-06" db="EMBL/GenBank/DDBJ databases">
        <authorList>
            <consortium name="Wellcome Sanger Institute Data Sharing"/>
        </authorList>
    </citation>
    <scope>NUCLEOTIDE SEQUENCE [LARGE SCALE GENOMIC DNA]</scope>
</reference>
<evidence type="ECO:0000259" key="1">
    <source>
        <dbReference type="PROSITE" id="PS51406"/>
    </source>
</evidence>
<sequence length="312" mass="35147">MQVRWIGDSKLALVCAWCVCVCVCVLRWIGALPRIVSCLVPCVGWDWLQQTPVTLCSDSAGWTMDGWITGTITPSISTSIHRLFMQKAQTYTTALLSLAYSDCSRLPSTSPSGVYAIQPKDTHPLMVYCDMNTTGGGWTVIQRNNGSGELTWDESWTTYKYGFGDLLRDHWVGMEYIYKIASQTIYQVRFVIYDASYNMKYADYNMFLVDNEKNGYKLRLGSYSGTAGDGMTVPETNKLHDNKKFSTRDKDQDSYGGNCASGYGGWWYDACIASNLNVKSSMSWHKLCSNCLGSVILIRPSKYCYDSLNWLM</sequence>
<feature type="domain" description="Fibrinogen C-terminal" evidence="1">
    <location>
        <begin position="94"/>
        <end position="277"/>
    </location>
</feature>
<accession>A0A8C4S7D8</accession>
<dbReference type="PANTHER" id="PTHR19143">
    <property type="entry name" value="FIBRINOGEN/TENASCIN/ANGIOPOEITIN"/>
    <property type="match status" value="1"/>
</dbReference>
<dbReference type="GeneTree" id="ENSGT00940000164423"/>
<dbReference type="Proteomes" id="UP000694620">
    <property type="component" value="Chromosome 8"/>
</dbReference>
<dbReference type="CDD" id="cd00087">
    <property type="entry name" value="FReD"/>
    <property type="match status" value="1"/>
</dbReference>
<dbReference type="PROSITE" id="PS51406">
    <property type="entry name" value="FIBRINOGEN_C_2"/>
    <property type="match status" value="1"/>
</dbReference>
<protein>
    <recommendedName>
        <fullName evidence="1">Fibrinogen C-terminal domain-containing protein</fullName>
    </recommendedName>
</protein>
<dbReference type="InterPro" id="IPR036056">
    <property type="entry name" value="Fibrinogen-like_C"/>
</dbReference>
<evidence type="ECO:0000313" key="2">
    <source>
        <dbReference type="Ensembl" id="ENSECRP00000012166.1"/>
    </source>
</evidence>
<dbReference type="PANTHER" id="PTHR19143:SF438">
    <property type="entry name" value="FIBRINOGEN C-TERMINAL DOMAIN-CONTAINING PROTEIN"/>
    <property type="match status" value="1"/>
</dbReference>